<dbReference type="InterPro" id="IPR043733">
    <property type="entry name" value="DUF5677"/>
</dbReference>
<evidence type="ECO:0000313" key="2">
    <source>
        <dbReference type="Proteomes" id="UP000681425"/>
    </source>
</evidence>
<dbReference type="AlphaFoldDB" id="A0A975Q1X4"/>
<name>A0A975Q1X4_9SPHN</name>
<gene>
    <name evidence="1" type="ORF">KFK14_23595</name>
</gene>
<dbReference type="KEGG" id="spph:KFK14_23595"/>
<protein>
    <submittedName>
        <fullName evidence="1">Uncharacterized protein</fullName>
    </submittedName>
</protein>
<proteinExistence type="predicted"/>
<dbReference type="EMBL" id="CP073910">
    <property type="protein sequence ID" value="QUT05877.1"/>
    <property type="molecule type" value="Genomic_DNA"/>
</dbReference>
<evidence type="ECO:0000313" key="1">
    <source>
        <dbReference type="EMBL" id="QUT05877.1"/>
    </source>
</evidence>
<dbReference type="RefSeq" id="WP_212609371.1">
    <property type="nucleotide sequence ID" value="NZ_CP073910.1"/>
</dbReference>
<sequence length="291" mass="34212">MQELQAITEKYHAEYVSESFSSLEGINSFALTFYKDVAEIYDCITRLKNIERNPSGFSIDDAPVLGLLVRVWKLLKEVIKYYEQDNAEIISLFERPIIEASTIATYLLTSGPEVMLDYRKCSYKDRLRILRDLESGSTFFETKAGKRLLRSVHEKLDIEGFSRDDFKEQKSNRWKLQGKSFYDIFAQIEHADLYACTYGMMSESIHGSWNESIDWCLVSQDDGTYKTNPFSYPADIRFITPLLRFTTRPYRLWCQRIDVYDKNVEGTLNWVERVNRRLFQAFDKLFDPLSR</sequence>
<dbReference type="Pfam" id="PF18928">
    <property type="entry name" value="DUF5677"/>
    <property type="match status" value="1"/>
</dbReference>
<reference evidence="1" key="1">
    <citation type="submission" date="2021-04" db="EMBL/GenBank/DDBJ databases">
        <title>Isolation of p-tert-butylphenol degrading bacteria Sphingobium phenoxybenzoativorans Tas13 from active sludge.</title>
        <authorList>
            <person name="Li Y."/>
        </authorList>
    </citation>
    <scope>NUCLEOTIDE SEQUENCE</scope>
    <source>
        <strain evidence="1">Tas13</strain>
    </source>
</reference>
<dbReference type="Proteomes" id="UP000681425">
    <property type="component" value="Chromosome"/>
</dbReference>
<keyword evidence="2" id="KW-1185">Reference proteome</keyword>
<accession>A0A975Q1X4</accession>
<organism evidence="1 2">
    <name type="scientific">Sphingobium phenoxybenzoativorans</name>
    <dbReference type="NCBI Taxonomy" id="1592790"/>
    <lineage>
        <taxon>Bacteria</taxon>
        <taxon>Pseudomonadati</taxon>
        <taxon>Pseudomonadota</taxon>
        <taxon>Alphaproteobacteria</taxon>
        <taxon>Sphingomonadales</taxon>
        <taxon>Sphingomonadaceae</taxon>
        <taxon>Sphingobium</taxon>
    </lineage>
</organism>